<evidence type="ECO:0000259" key="1">
    <source>
        <dbReference type="Pfam" id="PF12937"/>
    </source>
</evidence>
<dbReference type="EMBL" id="JALJOQ010000066">
    <property type="protein sequence ID" value="KAK9802859.1"/>
    <property type="molecule type" value="Genomic_DNA"/>
</dbReference>
<protein>
    <recommendedName>
        <fullName evidence="1">F-box domain-containing protein</fullName>
    </recommendedName>
</protein>
<dbReference type="Proteomes" id="UP001465755">
    <property type="component" value="Unassembled WGS sequence"/>
</dbReference>
<organism evidence="2 3">
    <name type="scientific">Symbiochloris irregularis</name>
    <dbReference type="NCBI Taxonomy" id="706552"/>
    <lineage>
        <taxon>Eukaryota</taxon>
        <taxon>Viridiplantae</taxon>
        <taxon>Chlorophyta</taxon>
        <taxon>core chlorophytes</taxon>
        <taxon>Trebouxiophyceae</taxon>
        <taxon>Trebouxiales</taxon>
        <taxon>Trebouxiaceae</taxon>
        <taxon>Symbiochloris</taxon>
    </lineage>
</organism>
<reference evidence="2 3" key="1">
    <citation type="journal article" date="2024" name="Nat. Commun.">
        <title>Phylogenomics reveals the evolutionary origins of lichenization in chlorophyte algae.</title>
        <authorList>
            <person name="Puginier C."/>
            <person name="Libourel C."/>
            <person name="Otte J."/>
            <person name="Skaloud P."/>
            <person name="Haon M."/>
            <person name="Grisel S."/>
            <person name="Petersen M."/>
            <person name="Berrin J.G."/>
            <person name="Delaux P.M."/>
            <person name="Dal Grande F."/>
            <person name="Keller J."/>
        </authorList>
    </citation>
    <scope>NUCLEOTIDE SEQUENCE [LARGE SCALE GENOMIC DNA]</scope>
    <source>
        <strain evidence="2 3">SAG 2036</strain>
    </source>
</reference>
<evidence type="ECO:0000313" key="2">
    <source>
        <dbReference type="EMBL" id="KAK9802859.1"/>
    </source>
</evidence>
<comment type="caution">
    <text evidence="2">The sequence shown here is derived from an EMBL/GenBank/DDBJ whole genome shotgun (WGS) entry which is preliminary data.</text>
</comment>
<feature type="domain" description="F-box" evidence="1">
    <location>
        <begin position="33"/>
        <end position="65"/>
    </location>
</feature>
<dbReference type="AlphaFoldDB" id="A0AAW1P3W4"/>
<dbReference type="Pfam" id="PF12937">
    <property type="entry name" value="F-box-like"/>
    <property type="match status" value="1"/>
</dbReference>
<dbReference type="InterPro" id="IPR036047">
    <property type="entry name" value="F-box-like_dom_sf"/>
</dbReference>
<dbReference type="InterPro" id="IPR001810">
    <property type="entry name" value="F-box_dom"/>
</dbReference>
<proteinExistence type="predicted"/>
<evidence type="ECO:0000313" key="3">
    <source>
        <dbReference type="Proteomes" id="UP001465755"/>
    </source>
</evidence>
<dbReference type="CDD" id="cd09917">
    <property type="entry name" value="F-box_SF"/>
    <property type="match status" value="1"/>
</dbReference>
<keyword evidence="3" id="KW-1185">Reference proteome</keyword>
<name>A0AAW1P3W4_9CHLO</name>
<dbReference type="SUPFAM" id="SSF81383">
    <property type="entry name" value="F-box domain"/>
    <property type="match status" value="1"/>
</dbReference>
<accession>A0AAW1P3W4</accession>
<sequence>MLNTSKPDDKSGCALHMSASDASACRSLLDSRLLPAILQHLPPDAVGRLACTCRAFRSLVNGEALSLDWWQSLASERLYSGHPVLHPQSKPASQVELRTALCQYKRARKQMQMGQYTQSGRGTANLW</sequence>
<gene>
    <name evidence="2" type="ORF">WJX73_010051</name>
</gene>